<dbReference type="Proteomes" id="UP000001593">
    <property type="component" value="Unassembled WGS sequence"/>
</dbReference>
<name>A7SSA8_NEMVE</name>
<dbReference type="HOGENOM" id="CLU_007818_0_2_1"/>
<dbReference type="PROSITE" id="PS51910">
    <property type="entry name" value="GH18_2"/>
    <property type="match status" value="1"/>
</dbReference>
<dbReference type="eggNOG" id="KOG4701">
    <property type="taxonomic scope" value="Eukaryota"/>
</dbReference>
<dbReference type="Pfam" id="PF00704">
    <property type="entry name" value="Glyco_hydro_18"/>
    <property type="match status" value="1"/>
</dbReference>
<accession>A7SSA8</accession>
<feature type="non-terminal residue" evidence="4">
    <location>
        <position position="1"/>
    </location>
</feature>
<dbReference type="PANTHER" id="PTHR45708:SF49">
    <property type="entry name" value="ENDOCHITINASE"/>
    <property type="match status" value="1"/>
</dbReference>
<proteinExistence type="predicted"/>
<evidence type="ECO:0000256" key="1">
    <source>
        <dbReference type="ARBA" id="ARBA00022801"/>
    </source>
</evidence>
<dbReference type="STRING" id="45351.A7SSA8"/>
<dbReference type="EMBL" id="DS469774">
    <property type="protein sequence ID" value="EDO33424.1"/>
    <property type="molecule type" value="Genomic_DNA"/>
</dbReference>
<dbReference type="InParanoid" id="A7SSA8"/>
<organism evidence="4 5">
    <name type="scientific">Nematostella vectensis</name>
    <name type="common">Starlet sea anemone</name>
    <dbReference type="NCBI Taxonomy" id="45351"/>
    <lineage>
        <taxon>Eukaryota</taxon>
        <taxon>Metazoa</taxon>
        <taxon>Cnidaria</taxon>
        <taxon>Anthozoa</taxon>
        <taxon>Hexacorallia</taxon>
        <taxon>Actiniaria</taxon>
        <taxon>Edwardsiidae</taxon>
        <taxon>Nematostella</taxon>
    </lineage>
</organism>
<keyword evidence="2" id="KW-0326">Glycosidase</keyword>
<dbReference type="GO" id="GO:0005975">
    <property type="term" value="P:carbohydrate metabolic process"/>
    <property type="evidence" value="ECO:0007669"/>
    <property type="project" value="InterPro"/>
</dbReference>
<dbReference type="AlphaFoldDB" id="A7SSA8"/>
<gene>
    <name evidence="4" type="ORF">NEMVEDRAFT_v1g129669</name>
</gene>
<evidence type="ECO:0000256" key="2">
    <source>
        <dbReference type="ARBA" id="ARBA00023295"/>
    </source>
</evidence>
<keyword evidence="5" id="KW-1185">Reference proteome</keyword>
<dbReference type="InterPro" id="IPR050542">
    <property type="entry name" value="Glycosyl_Hydrlase18_Chitinase"/>
</dbReference>
<protein>
    <recommendedName>
        <fullName evidence="3">GH18 domain-containing protein</fullName>
    </recommendedName>
</protein>
<reference evidence="4 5" key="1">
    <citation type="journal article" date="2007" name="Science">
        <title>Sea anemone genome reveals ancestral eumetazoan gene repertoire and genomic organization.</title>
        <authorList>
            <person name="Putnam N.H."/>
            <person name="Srivastava M."/>
            <person name="Hellsten U."/>
            <person name="Dirks B."/>
            <person name="Chapman J."/>
            <person name="Salamov A."/>
            <person name="Terry A."/>
            <person name="Shapiro H."/>
            <person name="Lindquist E."/>
            <person name="Kapitonov V.V."/>
            <person name="Jurka J."/>
            <person name="Genikhovich G."/>
            <person name="Grigoriev I.V."/>
            <person name="Lucas S.M."/>
            <person name="Steele R.E."/>
            <person name="Finnerty J.R."/>
            <person name="Technau U."/>
            <person name="Martindale M.Q."/>
            <person name="Rokhsar D.S."/>
        </authorList>
    </citation>
    <scope>NUCLEOTIDE SEQUENCE [LARGE SCALE GENOMIC DNA]</scope>
    <source>
        <strain evidence="5">CH2 X CH6</strain>
    </source>
</reference>
<feature type="domain" description="GH18" evidence="3">
    <location>
        <begin position="1"/>
        <end position="213"/>
    </location>
</feature>
<evidence type="ECO:0000259" key="3">
    <source>
        <dbReference type="PROSITE" id="PS51910"/>
    </source>
</evidence>
<dbReference type="SUPFAM" id="SSF51445">
    <property type="entry name" value="(Trans)glycosidases"/>
    <property type="match status" value="1"/>
</dbReference>
<sequence>SAFPSGELPALNFAFHCKDSVSTDYPYLLRCPEIENGIKECQKMGKKVLISVGGATGDGTLPSPAKAKELANTFYDLFLGGSRFDGTTNLRPFGRLVMVGIDLNIQAGSGQYYEHLIREMRRLMDADLSREYLITGAPQCPYPDHYLGPGAGTELVDHLYIQFYNNFCHTGAGNDFYKSLNKWLDFANKRYPRGPLIFVGLPAATGGASDAQF</sequence>
<dbReference type="GO" id="GO:0005576">
    <property type="term" value="C:extracellular region"/>
    <property type="evidence" value="ECO:0000318"/>
    <property type="project" value="GO_Central"/>
</dbReference>
<feature type="non-terminal residue" evidence="4">
    <location>
        <position position="213"/>
    </location>
</feature>
<dbReference type="InterPro" id="IPR017853">
    <property type="entry name" value="GH"/>
</dbReference>
<dbReference type="Gene3D" id="3.20.20.80">
    <property type="entry name" value="Glycosidases"/>
    <property type="match status" value="1"/>
</dbReference>
<dbReference type="OMA" id="YWGQDSA"/>
<keyword evidence="1" id="KW-0378">Hydrolase</keyword>
<evidence type="ECO:0000313" key="4">
    <source>
        <dbReference type="EMBL" id="EDO33424.1"/>
    </source>
</evidence>
<dbReference type="PANTHER" id="PTHR45708">
    <property type="entry name" value="ENDOCHITINASE"/>
    <property type="match status" value="1"/>
</dbReference>
<dbReference type="GO" id="GO:0004568">
    <property type="term" value="F:chitinase activity"/>
    <property type="evidence" value="ECO:0000318"/>
    <property type="project" value="GO_Central"/>
</dbReference>
<dbReference type="InterPro" id="IPR001223">
    <property type="entry name" value="Glyco_hydro18_cat"/>
</dbReference>
<evidence type="ECO:0000313" key="5">
    <source>
        <dbReference type="Proteomes" id="UP000001593"/>
    </source>
</evidence>